<evidence type="ECO:0000259" key="5">
    <source>
        <dbReference type="PROSITE" id="PS50893"/>
    </source>
</evidence>
<name>A0ABV5BB28_9BACL</name>
<accession>A0ABV5BB28</accession>
<dbReference type="SMART" id="SM00382">
    <property type="entry name" value="AAA"/>
    <property type="match status" value="1"/>
</dbReference>
<organism evidence="6 7">
    <name type="scientific">Paenibacillus terreus</name>
    <dbReference type="NCBI Taxonomy" id="1387834"/>
    <lineage>
        <taxon>Bacteria</taxon>
        <taxon>Bacillati</taxon>
        <taxon>Bacillota</taxon>
        <taxon>Bacilli</taxon>
        <taxon>Bacillales</taxon>
        <taxon>Paenibacillaceae</taxon>
        <taxon>Paenibacillus</taxon>
    </lineage>
</organism>
<dbReference type="PROSITE" id="PS00211">
    <property type="entry name" value="ABC_TRANSPORTER_1"/>
    <property type="match status" value="1"/>
</dbReference>
<keyword evidence="2" id="KW-0813">Transport</keyword>
<dbReference type="SUPFAM" id="SSF52540">
    <property type="entry name" value="P-loop containing nucleoside triphosphate hydrolases"/>
    <property type="match status" value="1"/>
</dbReference>
<dbReference type="InterPro" id="IPR017871">
    <property type="entry name" value="ABC_transporter-like_CS"/>
</dbReference>
<dbReference type="InterPro" id="IPR050319">
    <property type="entry name" value="ABC_transp_ATP-bind"/>
</dbReference>
<gene>
    <name evidence="6" type="ORF">ACE3NQ_18015</name>
</gene>
<keyword evidence="4 6" id="KW-0067">ATP-binding</keyword>
<evidence type="ECO:0000313" key="6">
    <source>
        <dbReference type="EMBL" id="MFB5682815.1"/>
    </source>
</evidence>
<evidence type="ECO:0000256" key="2">
    <source>
        <dbReference type="ARBA" id="ARBA00022448"/>
    </source>
</evidence>
<keyword evidence="7" id="KW-1185">Reference proteome</keyword>
<dbReference type="GO" id="GO:0005524">
    <property type="term" value="F:ATP binding"/>
    <property type="evidence" value="ECO:0007669"/>
    <property type="project" value="UniProtKB-KW"/>
</dbReference>
<dbReference type="Pfam" id="PF08352">
    <property type="entry name" value="oligo_HPY"/>
    <property type="match status" value="1"/>
</dbReference>
<dbReference type="RefSeq" id="WP_375526561.1">
    <property type="nucleotide sequence ID" value="NZ_JBHILM010000020.1"/>
</dbReference>
<keyword evidence="3" id="KW-0547">Nucleotide-binding</keyword>
<evidence type="ECO:0000256" key="3">
    <source>
        <dbReference type="ARBA" id="ARBA00022741"/>
    </source>
</evidence>
<dbReference type="Gene3D" id="3.40.50.300">
    <property type="entry name" value="P-loop containing nucleotide triphosphate hydrolases"/>
    <property type="match status" value="1"/>
</dbReference>
<dbReference type="InterPro" id="IPR003439">
    <property type="entry name" value="ABC_transporter-like_ATP-bd"/>
</dbReference>
<evidence type="ECO:0000313" key="7">
    <source>
        <dbReference type="Proteomes" id="UP001580407"/>
    </source>
</evidence>
<dbReference type="PANTHER" id="PTHR43776">
    <property type="entry name" value="TRANSPORT ATP-BINDING PROTEIN"/>
    <property type="match status" value="1"/>
</dbReference>
<evidence type="ECO:0000256" key="4">
    <source>
        <dbReference type="ARBA" id="ARBA00022840"/>
    </source>
</evidence>
<dbReference type="InterPro" id="IPR013563">
    <property type="entry name" value="Oligopep_ABC_C"/>
</dbReference>
<comment type="similarity">
    <text evidence="1">Belongs to the ABC transporter superfamily.</text>
</comment>
<dbReference type="PROSITE" id="PS50893">
    <property type="entry name" value="ABC_TRANSPORTER_2"/>
    <property type="match status" value="1"/>
</dbReference>
<comment type="caution">
    <text evidence="6">The sequence shown here is derived from an EMBL/GenBank/DDBJ whole genome shotgun (WGS) entry which is preliminary data.</text>
</comment>
<protein>
    <submittedName>
        <fullName evidence="6">ABC transporter ATP-binding protein</fullName>
    </submittedName>
</protein>
<dbReference type="PANTHER" id="PTHR43776:SF7">
    <property type="entry name" value="D,D-DIPEPTIDE TRANSPORT ATP-BINDING PROTEIN DDPF-RELATED"/>
    <property type="match status" value="1"/>
</dbReference>
<evidence type="ECO:0000256" key="1">
    <source>
        <dbReference type="ARBA" id="ARBA00005417"/>
    </source>
</evidence>
<dbReference type="EMBL" id="JBHILM010000020">
    <property type="protein sequence ID" value="MFB5682815.1"/>
    <property type="molecule type" value="Genomic_DNA"/>
</dbReference>
<dbReference type="InterPro" id="IPR003593">
    <property type="entry name" value="AAA+_ATPase"/>
</dbReference>
<dbReference type="Pfam" id="PF00005">
    <property type="entry name" value="ABC_tran"/>
    <property type="match status" value="1"/>
</dbReference>
<feature type="domain" description="ABC transporter" evidence="5">
    <location>
        <begin position="14"/>
        <end position="264"/>
    </location>
</feature>
<dbReference type="CDD" id="cd03257">
    <property type="entry name" value="ABC_NikE_OppD_transporters"/>
    <property type="match status" value="1"/>
</dbReference>
<dbReference type="NCBIfam" id="TIGR01727">
    <property type="entry name" value="oligo_HPY"/>
    <property type="match status" value="1"/>
</dbReference>
<dbReference type="InterPro" id="IPR027417">
    <property type="entry name" value="P-loop_NTPase"/>
</dbReference>
<reference evidence="6 7" key="1">
    <citation type="submission" date="2024-09" db="EMBL/GenBank/DDBJ databases">
        <authorList>
            <person name="Ruan L."/>
        </authorList>
    </citation>
    <scope>NUCLEOTIDE SEQUENCE [LARGE SCALE GENOMIC DNA]</scope>
    <source>
        <strain evidence="6 7">D33</strain>
    </source>
</reference>
<sequence>MSSAFVEKQESPLLKVEGLKKYYPYRTGLLGTKKGHIRAVDDLSFAVNRGETLGIVGESGCGKSTLGQLILHLQEPTEGEVWFADRKLTGMTEKQLQGIRSDLQLIFQDPYSSLNPRLKVRDIIAEPFRIHGLPPGEALGSRLTELMETVGLGKHHLDRYPHEFSGGQRQRISIARALALRPKLIVCDEAVSALDVSIQAQILNLLRKLRREHGITFIFIAHGLASVKFVSDKIAVMYLGKIVELADKNDLFNHPKHPYTRSLLSAIPVSHPRDKKERIVLQGDVPSPSDPIRGCSFHTRCPMAQEICRSQPPEFREYTAGHRVSCHFPL</sequence>
<dbReference type="Proteomes" id="UP001580407">
    <property type="component" value="Unassembled WGS sequence"/>
</dbReference>
<proteinExistence type="inferred from homology"/>